<name>A0AAD7JZ38_9AGAR</name>
<comment type="caution">
    <text evidence="2">The sequence shown here is derived from an EMBL/GenBank/DDBJ whole genome shotgun (WGS) entry which is preliminary data.</text>
</comment>
<dbReference type="AlphaFoldDB" id="A0AAD7JZ38"/>
<dbReference type="InterPro" id="IPR014752">
    <property type="entry name" value="Arrestin-like_C"/>
</dbReference>
<keyword evidence="3" id="KW-1185">Reference proteome</keyword>
<evidence type="ECO:0000313" key="3">
    <source>
        <dbReference type="Proteomes" id="UP001215598"/>
    </source>
</evidence>
<evidence type="ECO:0008006" key="4">
    <source>
        <dbReference type="Google" id="ProtNLM"/>
    </source>
</evidence>
<organism evidence="2 3">
    <name type="scientific">Mycena metata</name>
    <dbReference type="NCBI Taxonomy" id="1033252"/>
    <lineage>
        <taxon>Eukaryota</taxon>
        <taxon>Fungi</taxon>
        <taxon>Dikarya</taxon>
        <taxon>Basidiomycota</taxon>
        <taxon>Agaricomycotina</taxon>
        <taxon>Agaricomycetes</taxon>
        <taxon>Agaricomycetidae</taxon>
        <taxon>Agaricales</taxon>
        <taxon>Marasmiineae</taxon>
        <taxon>Mycenaceae</taxon>
        <taxon>Mycena</taxon>
    </lineage>
</organism>
<protein>
    <recommendedName>
        <fullName evidence="4">Arrestin-like N-terminal domain-containing protein</fullName>
    </recommendedName>
</protein>
<feature type="region of interest" description="Disordered" evidence="1">
    <location>
        <begin position="1"/>
        <end position="31"/>
    </location>
</feature>
<dbReference type="Proteomes" id="UP001215598">
    <property type="component" value="Unassembled WGS sequence"/>
</dbReference>
<proteinExistence type="predicted"/>
<reference evidence="2" key="1">
    <citation type="submission" date="2023-03" db="EMBL/GenBank/DDBJ databases">
        <title>Massive genome expansion in bonnet fungi (Mycena s.s.) driven by repeated elements and novel gene families across ecological guilds.</title>
        <authorList>
            <consortium name="Lawrence Berkeley National Laboratory"/>
            <person name="Harder C.B."/>
            <person name="Miyauchi S."/>
            <person name="Viragh M."/>
            <person name="Kuo A."/>
            <person name="Thoen E."/>
            <person name="Andreopoulos B."/>
            <person name="Lu D."/>
            <person name="Skrede I."/>
            <person name="Drula E."/>
            <person name="Henrissat B."/>
            <person name="Morin E."/>
            <person name="Kohler A."/>
            <person name="Barry K."/>
            <person name="LaButti K."/>
            <person name="Morin E."/>
            <person name="Salamov A."/>
            <person name="Lipzen A."/>
            <person name="Mereny Z."/>
            <person name="Hegedus B."/>
            <person name="Baldrian P."/>
            <person name="Stursova M."/>
            <person name="Weitz H."/>
            <person name="Taylor A."/>
            <person name="Grigoriev I.V."/>
            <person name="Nagy L.G."/>
            <person name="Martin F."/>
            <person name="Kauserud H."/>
        </authorList>
    </citation>
    <scope>NUCLEOTIDE SEQUENCE</scope>
    <source>
        <strain evidence="2">CBHHK182m</strain>
    </source>
</reference>
<gene>
    <name evidence="2" type="ORF">B0H16DRAFT_150135</name>
</gene>
<evidence type="ECO:0000313" key="2">
    <source>
        <dbReference type="EMBL" id="KAJ7773472.1"/>
    </source>
</evidence>
<evidence type="ECO:0000256" key="1">
    <source>
        <dbReference type="SAM" id="MobiDB-lite"/>
    </source>
</evidence>
<dbReference type="EMBL" id="JARKIB010000013">
    <property type="protein sequence ID" value="KAJ7773472.1"/>
    <property type="molecule type" value="Genomic_DNA"/>
</dbReference>
<sequence>MLCPPFPMDASPPRYRRFSRPGPVPQPATDLPAYTRRNTLAQPLVRREPVEHLYPLVDGKNRPWATLSLMSSAKSGKSLPTFHEKEHINGSFQLTAEKGDSIQSVTVTVTGRIITGSAIDDTYAFLTQSLTLWSKSDSRSSGAATKLLGECVWPFSIPLPKAVSLKDFSHDVLFRLPETFLERHTRASVSYEISVLVSRGKLRVDSQIKTRFGYIPSTRPDPPSLLRQLAYRENSPLPGPEVDLAGWKTSSPAVIRGSLFKTRQAAVHCMLSLANPLSYTRGTVIPCRMTLESNDGQALDMFSSPAAPLVTLRRRVRFQNPATSSKRGADWVESFEDVCRAVWWPSADGTNAPYCRSLEGEIKLPKDLASSSSIGRFTVSYTIVVSPFETTGFTPSSSQPILVEPVTIATTHARDSPRPQAYAPPAYAPLPVPRQHNDFFAAQATARPGR</sequence>
<accession>A0AAD7JZ38</accession>
<dbReference type="Gene3D" id="2.60.40.640">
    <property type="match status" value="1"/>
</dbReference>